<proteinExistence type="predicted"/>
<evidence type="ECO:0000256" key="2">
    <source>
        <dbReference type="SAM" id="Phobius"/>
    </source>
</evidence>
<gene>
    <name evidence="3" type="ORF">TGFOU_263980A</name>
</gene>
<dbReference type="PANTHER" id="PTHR13484:SF0">
    <property type="entry name" value="PRE-MRNA 3'-END-PROCESSING FACTOR FIP1"/>
    <property type="match status" value="1"/>
</dbReference>
<dbReference type="EMBL" id="AEYH02001163">
    <property type="protein sequence ID" value="KFG52312.1"/>
    <property type="molecule type" value="Genomic_DNA"/>
</dbReference>
<feature type="region of interest" description="Disordered" evidence="1">
    <location>
        <begin position="623"/>
        <end position="670"/>
    </location>
</feature>
<evidence type="ECO:0000313" key="3">
    <source>
        <dbReference type="EMBL" id="KFG52312.1"/>
    </source>
</evidence>
<feature type="region of interest" description="Disordered" evidence="1">
    <location>
        <begin position="520"/>
        <end position="541"/>
    </location>
</feature>
<dbReference type="GO" id="GO:0005847">
    <property type="term" value="C:mRNA cleavage and polyadenylation specificity factor complex"/>
    <property type="evidence" value="ECO:0007669"/>
    <property type="project" value="TreeGrafter"/>
</dbReference>
<feature type="compositionally biased region" description="Low complexity" evidence="1">
    <location>
        <begin position="521"/>
        <end position="535"/>
    </location>
</feature>
<feature type="region of interest" description="Disordered" evidence="1">
    <location>
        <begin position="1"/>
        <end position="81"/>
    </location>
</feature>
<feature type="region of interest" description="Disordered" evidence="1">
    <location>
        <begin position="395"/>
        <end position="439"/>
    </location>
</feature>
<name>A0A086L6P4_TOXGO</name>
<feature type="compositionally biased region" description="Acidic residues" evidence="1">
    <location>
        <begin position="659"/>
        <end position="670"/>
    </location>
</feature>
<dbReference type="PANTHER" id="PTHR13484">
    <property type="entry name" value="FIP1-LIKE 1 PROTEIN"/>
    <property type="match status" value="1"/>
</dbReference>
<dbReference type="AlphaFoldDB" id="A0A086L6P4"/>
<evidence type="ECO:0000256" key="1">
    <source>
        <dbReference type="SAM" id="MobiDB-lite"/>
    </source>
</evidence>
<dbReference type="Proteomes" id="UP000028838">
    <property type="component" value="Unassembled WGS sequence"/>
</dbReference>
<protein>
    <submittedName>
        <fullName evidence="3">Pentatricopeptide repeat domain-containing protein</fullName>
    </submittedName>
</protein>
<organism evidence="3 4">
    <name type="scientific">Toxoplasma gondii FOU</name>
    <dbReference type="NCBI Taxonomy" id="943167"/>
    <lineage>
        <taxon>Eukaryota</taxon>
        <taxon>Sar</taxon>
        <taxon>Alveolata</taxon>
        <taxon>Apicomplexa</taxon>
        <taxon>Conoidasida</taxon>
        <taxon>Coccidia</taxon>
        <taxon>Eucoccidiorida</taxon>
        <taxon>Eimeriorina</taxon>
        <taxon>Sarcocystidae</taxon>
        <taxon>Toxoplasma</taxon>
    </lineage>
</organism>
<feature type="compositionally biased region" description="Basic and acidic residues" evidence="1">
    <location>
        <begin position="130"/>
        <end position="149"/>
    </location>
</feature>
<reference evidence="3 4" key="1">
    <citation type="submission" date="2014-07" db="EMBL/GenBank/DDBJ databases">
        <authorList>
            <person name="Sibley D."/>
            <person name="Venepally P."/>
            <person name="Karamycheva S."/>
            <person name="Hadjithomas M."/>
            <person name="Khan A."/>
            <person name="Brunk B."/>
            <person name="Roos D."/>
            <person name="Caler E."/>
            <person name="Lorenzi H."/>
        </authorList>
    </citation>
    <scope>NUCLEOTIDE SEQUENCE [LARGE SCALE GENOMIC DNA]</scope>
    <source>
        <strain evidence="3 4">FOU</strain>
    </source>
</reference>
<accession>A0A086L6P4</accession>
<feature type="compositionally biased region" description="Low complexity" evidence="1">
    <location>
        <begin position="623"/>
        <end position="644"/>
    </location>
</feature>
<feature type="region of interest" description="Disordered" evidence="1">
    <location>
        <begin position="130"/>
        <end position="155"/>
    </location>
</feature>
<keyword evidence="2" id="KW-0472">Membrane</keyword>
<dbReference type="VEuPathDB" id="ToxoDB:TGFOU_263980A"/>
<feature type="compositionally biased region" description="Basic and acidic residues" evidence="1">
    <location>
        <begin position="742"/>
        <end position="762"/>
    </location>
</feature>
<comment type="caution">
    <text evidence="3">The sequence shown here is derived from an EMBL/GenBank/DDBJ whole genome shotgun (WGS) entry which is preliminary data.</text>
</comment>
<feature type="compositionally biased region" description="Basic and acidic residues" evidence="1">
    <location>
        <begin position="645"/>
        <end position="658"/>
    </location>
</feature>
<keyword evidence="2" id="KW-0812">Transmembrane</keyword>
<feature type="region of interest" description="Disordered" evidence="1">
    <location>
        <begin position="726"/>
        <end position="773"/>
    </location>
</feature>
<keyword evidence="2" id="KW-1133">Transmembrane helix</keyword>
<feature type="region of interest" description="Disordered" evidence="1">
    <location>
        <begin position="931"/>
        <end position="1027"/>
    </location>
</feature>
<dbReference type="InterPro" id="IPR051187">
    <property type="entry name" value="Pre-mRNA_3'-end_processing_reg"/>
</dbReference>
<feature type="transmembrane region" description="Helical" evidence="2">
    <location>
        <begin position="1078"/>
        <end position="1100"/>
    </location>
</feature>
<feature type="compositionally biased region" description="Basic and acidic residues" evidence="1">
    <location>
        <begin position="931"/>
        <end position="1023"/>
    </location>
</feature>
<evidence type="ECO:0000313" key="4">
    <source>
        <dbReference type="Proteomes" id="UP000028838"/>
    </source>
</evidence>
<sequence length="1102" mass="122867">MGEREAPEPRGDAFVSRESEERGARRKEVQSDKEREATKAKREKQSSEEVKREKRLTQTNGDLERGKKEKADQDNDDDRRQMSVSAMNTAGLRQRWRQIIRGEQARLAWEEEKERNLKVDEVCGTTAREMRAERERRQERIHPTERPSEATECNGDNIPMSCSGTPSPAFPGSLSSQMPLGLSSFLHLRSCCRIRALAALSRLIPKWLLVILELALALMHFPIRSSTWVSSSQPSACALCRSASDALPRFLHSVRLSRRAAACLLCLFFLPCLQAAGLLHVASFPTTPSHRASSRFRSLRFPFFSYPISFSLCPSAAHRFRPLQVSPWSLCDRSKEVVDDPTHPRRRLRTFASLSNPFTTDWPSQPRACNAFASPLHTSTFCSFLSLGAPHAPASSSFSASTHKPDSSQELAARSPRDADPPVLSVPDSSRSSVLHSAPGSPRLASLLRSYSSPSSPSFANARFASRSPASRSRLHAESRCLQAAVDAARRGDWARTFLHFSRALQSLLASLNDEEERWESLGSSSSESGHSLSGKNVENCGEIRPENLSRRLRRFVRFVNILFVLLTSPNAPSSRSISVSDLSLTLLHSFPWSPLLPRDSLSLSSLSAASACGDASSGDDSTLSASGSYSVSPSVSPSVSVEELGVKKDRERHGCREGEEEGMQEGQDEGEAEAFVKILLTEAARDSVRLPAALLVALRLYADLRHLQRRLLNFWTRRRHRQELLGPDEEGMQQESWESEGNAREETQKSMEGERENESKQHQNRGNANASHLVRGFNYTKRHFQEVTEKSENAPGNSCLSPCSSAIEEAPAVEENGLCLSVSRFSRSLENGPMVSPPTPQPGRPSLPPSVAHFLPSSWFPVTACATAGLLSALARESEKHLENKGKRLSTAGPAGSEHAWLLPLALALWKNAKKAHATLLALLEQEGRRRTRELRSQRARRREEPRREAAREEGGKTQEEERTGEKGETGDDARTDEDALRRGTEEREPLHDMQEREGRQERFKSAEKDKVDGGRERKTETTETEQMLPRTVLDVPLCNAFMHVLAKCRRWKAHDGATAISPLDILREVQRNVRPVYLFIYLFVYPSISLHTCLSIYLSS</sequence>